<sequence>MKRKTCTGARRARALSCSSRHERRCLPPRDTVERACVRHRNIRACGRPARSYSASRLNHKRCNLPATYAHRVDLQAKTLRSRQPTTQLRVDQTRCARKRSPVLQNLLRSLAAHCIPVMRTRRTASTPAFAPLCSLARPFTMLTELVSMTPRGRGWPAARTQTRVSISARAARCGQGHTRRYPSRRPAWKKISHCT</sequence>
<keyword evidence="2" id="KW-1185">Reference proteome</keyword>
<evidence type="ECO:0000313" key="1">
    <source>
        <dbReference type="EMBL" id="SDR07579.1"/>
    </source>
</evidence>
<name>A0A1H1G3C2_9BURK</name>
<evidence type="ECO:0000313" key="2">
    <source>
        <dbReference type="Proteomes" id="UP000199365"/>
    </source>
</evidence>
<dbReference type="AlphaFoldDB" id="A0A1H1G3C2"/>
<accession>A0A1H1G3C2</accession>
<dbReference type="Proteomes" id="UP000199365">
    <property type="component" value="Unassembled WGS sequence"/>
</dbReference>
<protein>
    <submittedName>
        <fullName evidence="1">Uncharacterized protein</fullName>
    </submittedName>
</protein>
<reference evidence="2" key="1">
    <citation type="submission" date="2016-10" db="EMBL/GenBank/DDBJ databases">
        <authorList>
            <person name="Varghese N."/>
            <person name="Submissions S."/>
        </authorList>
    </citation>
    <scope>NUCLEOTIDE SEQUENCE [LARGE SCALE GENOMIC DNA]</scope>
    <source>
        <strain evidence="2">DUS833</strain>
    </source>
</reference>
<dbReference type="EMBL" id="FNKX01000001">
    <property type="protein sequence ID" value="SDR07579.1"/>
    <property type="molecule type" value="Genomic_DNA"/>
</dbReference>
<dbReference type="STRING" id="157910.SAMN05445850_2691"/>
<gene>
    <name evidence="1" type="ORF">SAMN05445850_2691</name>
</gene>
<proteinExistence type="predicted"/>
<organism evidence="1 2">
    <name type="scientific">Paraburkholderia tuberum</name>
    <dbReference type="NCBI Taxonomy" id="157910"/>
    <lineage>
        <taxon>Bacteria</taxon>
        <taxon>Pseudomonadati</taxon>
        <taxon>Pseudomonadota</taxon>
        <taxon>Betaproteobacteria</taxon>
        <taxon>Burkholderiales</taxon>
        <taxon>Burkholderiaceae</taxon>
        <taxon>Paraburkholderia</taxon>
    </lineage>
</organism>